<dbReference type="Proteomes" id="UP000273734">
    <property type="component" value="Unassembled WGS sequence"/>
</dbReference>
<sequence>MWYACLDMEDYCESILEEDAFFHDEVGFDGDTANPSYPTAREALSAIIESLRNEVAEYPLMAEAFDEGIQRATRDLKDCLESVTTTVGDGRPTISMRYSKNGEADYCLEVQVTRLASEQHAKAAAAHIQKLLFDDSTSDELKGK</sequence>
<evidence type="ECO:0000313" key="2">
    <source>
        <dbReference type="Proteomes" id="UP000273734"/>
    </source>
</evidence>
<protein>
    <submittedName>
        <fullName evidence="1">Uncharacterized protein</fullName>
    </submittedName>
</protein>
<dbReference type="EMBL" id="QTNY01000041">
    <property type="protein sequence ID" value="RQP68462.1"/>
    <property type="molecule type" value="Genomic_DNA"/>
</dbReference>
<dbReference type="AlphaFoldDB" id="A0AB74CYI8"/>
<gene>
    <name evidence="1" type="ORF">DF015_33905</name>
</gene>
<comment type="caution">
    <text evidence="1">The sequence shown here is derived from an EMBL/GenBank/DDBJ whole genome shotgun (WGS) entry which is preliminary data.</text>
</comment>
<evidence type="ECO:0000313" key="1">
    <source>
        <dbReference type="EMBL" id="RQP68462.1"/>
    </source>
</evidence>
<organism evidence="1 2">
    <name type="scientific">Burkholderia ubonensis</name>
    <dbReference type="NCBI Taxonomy" id="101571"/>
    <lineage>
        <taxon>Bacteria</taxon>
        <taxon>Pseudomonadati</taxon>
        <taxon>Pseudomonadota</taxon>
        <taxon>Betaproteobacteria</taxon>
        <taxon>Burkholderiales</taxon>
        <taxon>Burkholderiaceae</taxon>
        <taxon>Burkholderia</taxon>
        <taxon>Burkholderia cepacia complex</taxon>
    </lineage>
</organism>
<name>A0AB74CYI8_9BURK</name>
<accession>A0AB74CYI8</accession>
<reference evidence="1 2" key="1">
    <citation type="submission" date="2018-08" db="EMBL/GenBank/DDBJ databases">
        <title>Comparative analysis of Burkholderia isolates from Puerto Rico.</title>
        <authorList>
            <person name="Hall C."/>
            <person name="Sahl J."/>
            <person name="Wagner D."/>
        </authorList>
    </citation>
    <scope>NUCLEOTIDE SEQUENCE [LARGE SCALE GENOMIC DNA]</scope>
    <source>
        <strain evidence="1 2">Bp8964</strain>
    </source>
</reference>
<proteinExistence type="predicted"/>